<feature type="compositionally biased region" description="Basic and acidic residues" evidence="1">
    <location>
        <begin position="200"/>
        <end position="209"/>
    </location>
</feature>
<feature type="region of interest" description="Disordered" evidence="1">
    <location>
        <begin position="1265"/>
        <end position="1288"/>
    </location>
</feature>
<feature type="compositionally biased region" description="Basic and acidic residues" evidence="1">
    <location>
        <begin position="163"/>
        <end position="174"/>
    </location>
</feature>
<feature type="domain" description="DUF6570" evidence="3">
    <location>
        <begin position="459"/>
        <end position="582"/>
    </location>
</feature>
<name>A0A428P1R2_9HYPO</name>
<evidence type="ECO:0000313" key="4">
    <source>
        <dbReference type="EMBL" id="RSL46961.1"/>
    </source>
</evidence>
<accession>A0A428P1R2</accession>
<evidence type="ECO:0000256" key="1">
    <source>
        <dbReference type="SAM" id="MobiDB-lite"/>
    </source>
</evidence>
<protein>
    <submittedName>
        <fullName evidence="4">Uncharacterized protein</fullName>
    </submittedName>
</protein>
<reference evidence="4 5" key="1">
    <citation type="submission" date="2017-06" db="EMBL/GenBank/DDBJ databases">
        <title>Comparative genomic analysis of Ambrosia Fusariam Clade fungi.</title>
        <authorList>
            <person name="Stajich J.E."/>
            <person name="Carrillo J."/>
            <person name="Kijimoto T."/>
            <person name="Eskalen A."/>
            <person name="O'Donnell K."/>
            <person name="Kasson M."/>
        </authorList>
    </citation>
    <scope>NUCLEOTIDE SEQUENCE [LARGE SCALE GENOMIC DNA]</scope>
    <source>
        <strain evidence="4 5">NRRL62606</strain>
    </source>
</reference>
<keyword evidence="5" id="KW-1185">Reference proteome</keyword>
<dbReference type="Proteomes" id="UP000287972">
    <property type="component" value="Unassembled WGS sequence"/>
</dbReference>
<evidence type="ECO:0000259" key="3">
    <source>
        <dbReference type="Pfam" id="PF20209"/>
    </source>
</evidence>
<dbReference type="InterPro" id="IPR046700">
    <property type="entry name" value="DUF6570"/>
</dbReference>
<feature type="compositionally biased region" description="Basic residues" evidence="1">
    <location>
        <begin position="249"/>
        <end position="261"/>
    </location>
</feature>
<feature type="compositionally biased region" description="Basic and acidic residues" evidence="1">
    <location>
        <begin position="126"/>
        <end position="135"/>
    </location>
</feature>
<dbReference type="EMBL" id="NKCL01000938">
    <property type="protein sequence ID" value="RSL46961.1"/>
    <property type="molecule type" value="Genomic_DNA"/>
</dbReference>
<dbReference type="Pfam" id="PF14214">
    <property type="entry name" value="Helitron_like_N"/>
    <property type="match status" value="1"/>
</dbReference>
<dbReference type="InterPro" id="IPR025476">
    <property type="entry name" value="Helitron_helicase-like"/>
</dbReference>
<organism evidence="4 5">
    <name type="scientific">Fusarium floridanum</name>
    <dbReference type="NCBI Taxonomy" id="1325733"/>
    <lineage>
        <taxon>Eukaryota</taxon>
        <taxon>Fungi</taxon>
        <taxon>Dikarya</taxon>
        <taxon>Ascomycota</taxon>
        <taxon>Pezizomycotina</taxon>
        <taxon>Sordariomycetes</taxon>
        <taxon>Hypocreomycetidae</taxon>
        <taxon>Hypocreales</taxon>
        <taxon>Nectriaceae</taxon>
        <taxon>Fusarium</taxon>
        <taxon>Fusarium solani species complex</taxon>
    </lineage>
</organism>
<proteinExistence type="predicted"/>
<evidence type="ECO:0000313" key="5">
    <source>
        <dbReference type="Proteomes" id="UP000287972"/>
    </source>
</evidence>
<feature type="compositionally biased region" description="Acidic residues" evidence="1">
    <location>
        <begin position="708"/>
        <end position="720"/>
    </location>
</feature>
<dbReference type="Pfam" id="PF20209">
    <property type="entry name" value="DUF6570"/>
    <property type="match status" value="1"/>
</dbReference>
<feature type="domain" description="Helitron helicase-like" evidence="2">
    <location>
        <begin position="820"/>
        <end position="1037"/>
    </location>
</feature>
<feature type="region of interest" description="Disordered" evidence="1">
    <location>
        <begin position="1"/>
        <end position="309"/>
    </location>
</feature>
<evidence type="ECO:0000259" key="2">
    <source>
        <dbReference type="Pfam" id="PF14214"/>
    </source>
</evidence>
<gene>
    <name evidence="4" type="ORF">CEP51_015846</name>
</gene>
<comment type="caution">
    <text evidence="4">The sequence shown here is derived from an EMBL/GenBank/DDBJ whole genome shotgun (WGS) entry which is preliminary data.</text>
</comment>
<feature type="region of interest" description="Disordered" evidence="1">
    <location>
        <begin position="708"/>
        <end position="733"/>
    </location>
</feature>
<sequence length="1504" mass="168955">MDGEVGFPSPVWTQEADAEGLVHDVNQENRLQPNDIAEEDERQRGPTHGVLPWPRPAATYQAPPYRPVLPREPQGLGSNGGGGITGLINNQDESSRRHTRPAIPGLVRRTRIRRGRSAASANEGRAPLRELRPRESTGLPETGEQAYPSPRPTQQILESEASVETREAREEEKHQKRRRGRPVTRTQTAIPRAVAPRAIRPREAMRGQEEQASIEQPLRSGAGSEDSNLGRGNPQHRATNAPPAPFGSKRGKYVRRPKRARGAQEPQASRQIIPAAQEILAAPGLEGESTSNGHSRKRTDQANENGPPAKRLHLAAYRERTDEERKEDVASVLRWLDEEFSEKERLSYSREWCLPIPQERKATTVQAFYTAFHDAETLPIWTCTVCYRKCGKGELKDVSWDQWVSSSVERRQDSPLSCPQCFPIGNTILACVECVSYISRGCLSTAARLHDRLGCEHMFPEELKGLTPVEEKLIALNSCYGFITKYSIANGQRQGVTYPKHVKGHITVFPNNVQELATRVLPHPLVKVMDDIHVSWQGRQKPGPGDLKNLLSVRRRVIERALAWLRRNNRHYRDVEVDVAEMDSWEASPHDVPPQVFQRMEHDEPSVWEKVRTAQIVPPAERGADDEQAVDIDEIIAALRREQGGAERCPEEMRGGGEALLDDGDAGPENPEAVIHETSSSGMFALDACPEVSDAEKLRFVWEAVGEEEVGGEEGEGAEEETGKGKSKRSWTGSASVRHVPGLEPYISVSRGEDFADSFDPWFFAKAFPSLIPFGYGGPRLAEESMTRSDGGRSTGFAVAGTEAAAQDLLSSRNMSLTTWADVVLRRQGGRFATHHIFAFLIFNLGVRSRNRRVSMLSVSRKEFPVVERMVRSLSRGRLELAQRELELSGQTADEEVKELLRSLSLYGFRQPMSREHRLSLRRKIKSLIIRYGIPAVWFTLNPNDITNPVKLKLAAYRTHDSEAAEAFLRSLDMTYKRARLAISDPASSAIFFHREISLFFEHYVKVGEESVFGRISQYFGAVETNERGALHVHGLLWLQGNMQLSSILEDIRKEEGDCYRDQIVEYVDSVFSEVGKARTMVTATPSRRRNLLIFNPRLTCGNNDVKDLDQEAFCATRTERSINADISPLLHDDQQFVAAFDEEANFCAGATQIHTHSPTCVKYSLGRREEKRDLCRFKAPWKLVEKTRFDADGVLRIRRTHSMVNRWNKAVAVGLRHNHDISFIATQCKTMALVYYLTNYATKVEDPIWKRVAAAAEMLGSLDGGDSRQDDVSESVASEGNANDRVDVGHNKTRQFLMRVANRVFTERALSQVEVAAYLLGYATEFSNSVAWTFVNASVLYWHMFRLWHHLRIASGAEASDQAPDNPVLVEHGGQRISFFEAYRYRGEVLRELCLYDYVSLVTLKRKNRGKGGRRGSAWGEVPFQDGTPFSDMWVQILRRPGKHAVVCLDGYLSMDFSQDDNDDGRGHQRYVMQRASLESPSTLALTPFLLTLSTSVGPPSSI</sequence>
<feature type="compositionally biased region" description="Low complexity" evidence="1">
    <location>
        <begin position="189"/>
        <end position="198"/>
    </location>
</feature>